<feature type="repeat" description="ANK" evidence="3">
    <location>
        <begin position="57"/>
        <end position="89"/>
    </location>
</feature>
<evidence type="ECO:0000256" key="1">
    <source>
        <dbReference type="ARBA" id="ARBA00022737"/>
    </source>
</evidence>
<protein>
    <submittedName>
        <fullName evidence="4">Inhibitor of Bruton tyrosine kinase</fullName>
    </submittedName>
</protein>
<dbReference type="PROSITE" id="PS50297">
    <property type="entry name" value="ANK_REP_REGION"/>
    <property type="match status" value="2"/>
</dbReference>
<keyword evidence="4" id="KW-0808">Transferase</keyword>
<keyword evidence="2 3" id="KW-0040">ANK repeat</keyword>
<evidence type="ECO:0000256" key="2">
    <source>
        <dbReference type="ARBA" id="ARBA00023043"/>
    </source>
</evidence>
<reference evidence="4" key="1">
    <citation type="submission" date="2021-05" db="EMBL/GenBank/DDBJ databases">
        <authorList>
            <person name="Alioto T."/>
            <person name="Alioto T."/>
            <person name="Gomez Garrido J."/>
        </authorList>
    </citation>
    <scope>NUCLEOTIDE SEQUENCE</scope>
</reference>
<accession>A0A8D8CUA0</accession>
<dbReference type="InterPro" id="IPR036770">
    <property type="entry name" value="Ankyrin_rpt-contain_sf"/>
</dbReference>
<dbReference type="GO" id="GO:0016301">
    <property type="term" value="F:kinase activity"/>
    <property type="evidence" value="ECO:0007669"/>
    <property type="project" value="UniProtKB-KW"/>
</dbReference>
<name>A0A8D8CUA0_CULPI</name>
<feature type="repeat" description="ANK" evidence="3">
    <location>
        <begin position="91"/>
        <end position="123"/>
    </location>
</feature>
<dbReference type="InterPro" id="IPR002110">
    <property type="entry name" value="Ankyrin_rpt"/>
</dbReference>
<dbReference type="InterPro" id="IPR050776">
    <property type="entry name" value="Ank_Repeat/CDKN_Inhibitor"/>
</dbReference>
<dbReference type="AlphaFoldDB" id="A0A8D8CUA0"/>
<keyword evidence="4" id="KW-0418">Kinase</keyword>
<dbReference type="SUPFAM" id="SSF48403">
    <property type="entry name" value="Ankyrin repeat"/>
    <property type="match status" value="1"/>
</dbReference>
<organism evidence="4">
    <name type="scientific">Culex pipiens</name>
    <name type="common">House mosquito</name>
    <dbReference type="NCBI Taxonomy" id="7175"/>
    <lineage>
        <taxon>Eukaryota</taxon>
        <taxon>Metazoa</taxon>
        <taxon>Ecdysozoa</taxon>
        <taxon>Arthropoda</taxon>
        <taxon>Hexapoda</taxon>
        <taxon>Insecta</taxon>
        <taxon>Pterygota</taxon>
        <taxon>Neoptera</taxon>
        <taxon>Endopterygota</taxon>
        <taxon>Diptera</taxon>
        <taxon>Nematocera</taxon>
        <taxon>Culicoidea</taxon>
        <taxon>Culicidae</taxon>
        <taxon>Culicinae</taxon>
        <taxon>Culicini</taxon>
        <taxon>Culex</taxon>
        <taxon>Culex</taxon>
    </lineage>
</organism>
<dbReference type="EMBL" id="HBUE01136796">
    <property type="protein sequence ID" value="CAG6498949.1"/>
    <property type="molecule type" value="Transcribed_RNA"/>
</dbReference>
<evidence type="ECO:0000256" key="3">
    <source>
        <dbReference type="PROSITE-ProRule" id="PRU00023"/>
    </source>
</evidence>
<dbReference type="PANTHER" id="PTHR24201">
    <property type="entry name" value="ANK_REP_REGION DOMAIN-CONTAINING PROTEIN"/>
    <property type="match status" value="1"/>
</dbReference>
<dbReference type="PROSITE" id="PS50088">
    <property type="entry name" value="ANK_REPEAT"/>
    <property type="match status" value="2"/>
</dbReference>
<proteinExistence type="predicted"/>
<keyword evidence="1" id="KW-0677">Repeat</keyword>
<evidence type="ECO:0000313" key="4">
    <source>
        <dbReference type="EMBL" id="CAG6498949.1"/>
    </source>
</evidence>
<dbReference type="Gene3D" id="1.25.40.20">
    <property type="entry name" value="Ankyrin repeat-containing domain"/>
    <property type="match status" value="1"/>
</dbReference>
<dbReference type="Pfam" id="PF12796">
    <property type="entry name" value="Ank_2"/>
    <property type="match status" value="1"/>
</dbReference>
<sequence length="141" mass="15428">MSTTIGNHEYECTKKCRLPSHGNAITAALTKRAISDELLAAYVAKLCRNFAEILDDQGRSALHLAASVGRYAIAEWLINHGASITLKDRESGHTALHRAMYYGCVGVAVVLLKHGAVIDVPDEDFVNPLQLCSNVHKDRDK</sequence>
<dbReference type="SMART" id="SM00248">
    <property type="entry name" value="ANK"/>
    <property type="match status" value="2"/>
</dbReference>